<evidence type="ECO:0000259" key="1">
    <source>
        <dbReference type="Pfam" id="PF10108"/>
    </source>
</evidence>
<dbReference type="EMBL" id="SACY01000004">
    <property type="protein sequence ID" value="RVU24221.1"/>
    <property type="molecule type" value="Genomic_DNA"/>
</dbReference>
<dbReference type="Gene3D" id="3.30.420.10">
    <property type="entry name" value="Ribonuclease H-like superfamily/Ribonuclease H"/>
    <property type="match status" value="1"/>
</dbReference>
<dbReference type="Pfam" id="PF10108">
    <property type="entry name" value="DNA_pol_B_exo2"/>
    <property type="match status" value="1"/>
</dbReference>
<comment type="caution">
    <text evidence="2">The sequence shown here is derived from an EMBL/GenBank/DDBJ whole genome shotgun (WGS) entry which is preliminary data.</text>
</comment>
<organism evidence="2 3">
    <name type="scientific">Sandaracinomonas limnophila</name>
    <dbReference type="NCBI Taxonomy" id="1862386"/>
    <lineage>
        <taxon>Bacteria</taxon>
        <taxon>Pseudomonadati</taxon>
        <taxon>Bacteroidota</taxon>
        <taxon>Cytophagia</taxon>
        <taxon>Cytophagales</taxon>
        <taxon>Flectobacillaceae</taxon>
        <taxon>Sandaracinomonas</taxon>
    </lineage>
</organism>
<protein>
    <submittedName>
        <fullName evidence="2">3'-5' exonuclease</fullName>
    </submittedName>
</protein>
<dbReference type="GO" id="GO:0003676">
    <property type="term" value="F:nucleic acid binding"/>
    <property type="evidence" value="ECO:0007669"/>
    <property type="project" value="InterPro"/>
</dbReference>
<dbReference type="GO" id="GO:0004527">
    <property type="term" value="F:exonuclease activity"/>
    <property type="evidence" value="ECO:0007669"/>
    <property type="project" value="UniProtKB-KW"/>
</dbReference>
<keyword evidence="3" id="KW-1185">Reference proteome</keyword>
<dbReference type="RefSeq" id="WP_127804881.1">
    <property type="nucleotide sequence ID" value="NZ_SACY01000004.1"/>
</dbReference>
<reference evidence="2 3" key="1">
    <citation type="submission" date="2019-01" db="EMBL/GenBank/DDBJ databases">
        <authorList>
            <person name="Chen W.-M."/>
        </authorList>
    </citation>
    <scope>NUCLEOTIDE SEQUENCE [LARGE SCALE GENOMIC DNA]</scope>
    <source>
        <strain evidence="2 3">FSY-15</strain>
    </source>
</reference>
<sequence length="238" mass="27580">MKNFRNTLFIDIETASGKGDFSQLSPKMQSLWLKKAKNLPNPDQLMLEDLYFQRAALYAEFGKIICIGMGFLFNDKEKGLSLKVKTIANDNENELLAEFIRFINDTYKNKELSLVAHNGKEFDFPYLCRRMLVNSLEIPKQLQLQGKKPWEVVHQDTMELWKFGDRKAYTSLELLVEILGIGEAKSNLSGDKVNETYYQLKDLKGISDYCQEDVVLVAQLFLRYNFQKTVEPQNIQLL</sequence>
<evidence type="ECO:0000313" key="3">
    <source>
        <dbReference type="Proteomes" id="UP000282832"/>
    </source>
</evidence>
<dbReference type="InterPro" id="IPR036397">
    <property type="entry name" value="RNaseH_sf"/>
</dbReference>
<dbReference type="InterPro" id="IPR012337">
    <property type="entry name" value="RNaseH-like_sf"/>
</dbReference>
<dbReference type="Proteomes" id="UP000282832">
    <property type="component" value="Unassembled WGS sequence"/>
</dbReference>
<dbReference type="InterPro" id="IPR019288">
    <property type="entry name" value="3'-5'_exonuclease_PolB-like"/>
</dbReference>
<keyword evidence="2" id="KW-0378">Hydrolase</keyword>
<feature type="domain" description="Predicted 3'-5' exonuclease PolB-like" evidence="1">
    <location>
        <begin position="63"/>
        <end position="227"/>
    </location>
</feature>
<dbReference type="SUPFAM" id="SSF53098">
    <property type="entry name" value="Ribonuclease H-like"/>
    <property type="match status" value="1"/>
</dbReference>
<dbReference type="OrthoDB" id="9773351at2"/>
<name>A0A437PPN1_9BACT</name>
<proteinExistence type="predicted"/>
<accession>A0A437PPN1</accession>
<keyword evidence="2" id="KW-0269">Exonuclease</keyword>
<keyword evidence="2" id="KW-0540">Nuclease</keyword>
<evidence type="ECO:0000313" key="2">
    <source>
        <dbReference type="EMBL" id="RVU24221.1"/>
    </source>
</evidence>
<gene>
    <name evidence="2" type="ORF">EOJ36_09890</name>
</gene>
<dbReference type="AlphaFoldDB" id="A0A437PPN1"/>